<dbReference type="GO" id="GO:0003677">
    <property type="term" value="F:DNA binding"/>
    <property type="evidence" value="ECO:0007669"/>
    <property type="project" value="UniProtKB-KW"/>
</dbReference>
<dbReference type="InterPro" id="IPR036390">
    <property type="entry name" value="WH_DNA-bd_sf"/>
</dbReference>
<organism evidence="5 6">
    <name type="scientific">Nitratireductor pacificus pht-3B</name>
    <dbReference type="NCBI Taxonomy" id="391937"/>
    <lineage>
        <taxon>Bacteria</taxon>
        <taxon>Pseudomonadati</taxon>
        <taxon>Pseudomonadota</taxon>
        <taxon>Alphaproteobacteria</taxon>
        <taxon>Hyphomicrobiales</taxon>
        <taxon>Phyllobacteriaceae</taxon>
        <taxon>Nitratireductor</taxon>
    </lineage>
</organism>
<dbReference type="PROSITE" id="PS50995">
    <property type="entry name" value="HTH_MARR_2"/>
    <property type="match status" value="1"/>
</dbReference>
<dbReference type="PRINTS" id="PR00598">
    <property type="entry name" value="HTHMARR"/>
</dbReference>
<evidence type="ECO:0000256" key="2">
    <source>
        <dbReference type="ARBA" id="ARBA00023125"/>
    </source>
</evidence>
<dbReference type="SUPFAM" id="SSF46785">
    <property type="entry name" value="Winged helix' DNA-binding domain"/>
    <property type="match status" value="1"/>
</dbReference>
<dbReference type="eggNOG" id="COG1846">
    <property type="taxonomic scope" value="Bacteria"/>
</dbReference>
<keyword evidence="1" id="KW-0805">Transcription regulation</keyword>
<dbReference type="Pfam" id="PF12802">
    <property type="entry name" value="MarR_2"/>
    <property type="match status" value="1"/>
</dbReference>
<dbReference type="InterPro" id="IPR036388">
    <property type="entry name" value="WH-like_DNA-bd_sf"/>
</dbReference>
<sequence length="160" mass="18211">MDERAEGRNPRVTTLGQIGLQQFAPYLMNRIMGRYNASLRLDLRRQGLTVPQVRALAVLAVGDGMSINELSVYTVIEQSTMSRTLDALETQGLVRREACQDDSRTRKIFLTESGREEFNRAWPAMHDAFEHMFDGIDDAEYTAFIGTLQKVLGNIRKHDF</sequence>
<dbReference type="Proteomes" id="UP000006786">
    <property type="component" value="Unassembled WGS sequence"/>
</dbReference>
<name>K2N487_9HYPH</name>
<evidence type="ECO:0000256" key="1">
    <source>
        <dbReference type="ARBA" id="ARBA00023015"/>
    </source>
</evidence>
<evidence type="ECO:0000313" key="5">
    <source>
        <dbReference type="EMBL" id="EKF19043.1"/>
    </source>
</evidence>
<evidence type="ECO:0000259" key="4">
    <source>
        <dbReference type="PROSITE" id="PS50995"/>
    </source>
</evidence>
<dbReference type="AlphaFoldDB" id="K2N487"/>
<dbReference type="EMBL" id="AMRM01000009">
    <property type="protein sequence ID" value="EKF19043.1"/>
    <property type="molecule type" value="Genomic_DNA"/>
</dbReference>
<reference evidence="5 6" key="1">
    <citation type="journal article" date="2012" name="J. Bacteriol.">
        <title>Genome Sequence of Nitratireductor pacificus Type Strain pht-3B.</title>
        <authorList>
            <person name="Lai Q."/>
            <person name="Li G."/>
            <person name="Shao Z."/>
        </authorList>
    </citation>
    <scope>NUCLEOTIDE SEQUENCE [LARGE SCALE GENOMIC DNA]</scope>
    <source>
        <strain evidence="6">pht-3B</strain>
    </source>
</reference>
<keyword evidence="6" id="KW-1185">Reference proteome</keyword>
<gene>
    <name evidence="5" type="ORF">NA2_09683</name>
</gene>
<protein>
    <submittedName>
        <fullName evidence="5">MarR family transcriptional regulator</fullName>
    </submittedName>
</protein>
<dbReference type="PANTHER" id="PTHR42756">
    <property type="entry name" value="TRANSCRIPTIONAL REGULATOR, MARR"/>
    <property type="match status" value="1"/>
</dbReference>
<keyword evidence="2" id="KW-0238">DNA-binding</keyword>
<feature type="domain" description="HTH marR-type" evidence="4">
    <location>
        <begin position="21"/>
        <end position="153"/>
    </location>
</feature>
<evidence type="ECO:0000313" key="6">
    <source>
        <dbReference type="Proteomes" id="UP000006786"/>
    </source>
</evidence>
<dbReference type="GO" id="GO:0003700">
    <property type="term" value="F:DNA-binding transcription factor activity"/>
    <property type="evidence" value="ECO:0007669"/>
    <property type="project" value="InterPro"/>
</dbReference>
<proteinExistence type="predicted"/>
<dbReference type="InterPro" id="IPR000835">
    <property type="entry name" value="HTH_MarR-typ"/>
</dbReference>
<comment type="caution">
    <text evidence="5">The sequence shown here is derived from an EMBL/GenBank/DDBJ whole genome shotgun (WGS) entry which is preliminary data.</text>
</comment>
<accession>K2N487</accession>
<evidence type="ECO:0000256" key="3">
    <source>
        <dbReference type="ARBA" id="ARBA00023163"/>
    </source>
</evidence>
<dbReference type="STRING" id="391937.NA2_09683"/>
<dbReference type="PANTHER" id="PTHR42756:SF1">
    <property type="entry name" value="TRANSCRIPTIONAL REPRESSOR OF EMRAB OPERON"/>
    <property type="match status" value="1"/>
</dbReference>
<dbReference type="OrthoDB" id="7559832at2"/>
<dbReference type="Gene3D" id="1.10.10.10">
    <property type="entry name" value="Winged helix-like DNA-binding domain superfamily/Winged helix DNA-binding domain"/>
    <property type="match status" value="1"/>
</dbReference>
<dbReference type="SMART" id="SM00347">
    <property type="entry name" value="HTH_MARR"/>
    <property type="match status" value="1"/>
</dbReference>
<dbReference type="RefSeq" id="WP_008596516.1">
    <property type="nucleotide sequence ID" value="NZ_AMRM01000009.1"/>
</dbReference>
<dbReference type="PATRIC" id="fig|391937.3.peg.1995"/>
<keyword evidence="3" id="KW-0804">Transcription</keyword>